<dbReference type="InterPro" id="IPR004000">
    <property type="entry name" value="Actin"/>
</dbReference>
<sequence>LPYGALQITDALYAKLAGTNKGVCTYKSPVERLILRYIMEQVDSARFTAPEGLFQPKRWGLDIKALHQLVFEAVQLAPIDSRKTLLRNIYLAGGASLLPGLAERLEVELSTLAAPTIHVQVHVSPWRYNAAYLGAQVIASSTQFESTCVTLENLDEFIEQLNSAAF</sequence>
<dbReference type="AlphaFoldDB" id="A0A0M3KHK8"/>
<dbReference type="SUPFAM" id="SSF53067">
    <property type="entry name" value="Actin-like ATPase domain"/>
    <property type="match status" value="1"/>
</dbReference>
<name>A0A0M3KHK8_ANISI</name>
<dbReference type="Pfam" id="PF00022">
    <property type="entry name" value="Actin"/>
    <property type="match status" value="1"/>
</dbReference>
<reference evidence="1" key="1">
    <citation type="submission" date="2017-02" db="UniProtKB">
        <authorList>
            <consortium name="WormBaseParasite"/>
        </authorList>
    </citation>
    <scope>IDENTIFICATION</scope>
</reference>
<proteinExistence type="predicted"/>
<dbReference type="InterPro" id="IPR043129">
    <property type="entry name" value="ATPase_NBD"/>
</dbReference>
<accession>A0A0M3KHK8</accession>
<organism evidence="1">
    <name type="scientific">Anisakis simplex</name>
    <name type="common">Herring worm</name>
    <dbReference type="NCBI Taxonomy" id="6269"/>
    <lineage>
        <taxon>Eukaryota</taxon>
        <taxon>Metazoa</taxon>
        <taxon>Ecdysozoa</taxon>
        <taxon>Nematoda</taxon>
        <taxon>Chromadorea</taxon>
        <taxon>Rhabditida</taxon>
        <taxon>Spirurina</taxon>
        <taxon>Ascaridomorpha</taxon>
        <taxon>Ascaridoidea</taxon>
        <taxon>Anisakidae</taxon>
        <taxon>Anisakis</taxon>
        <taxon>Anisakis simplex complex</taxon>
    </lineage>
</organism>
<evidence type="ECO:0000313" key="1">
    <source>
        <dbReference type="WBParaSite" id="ASIM_0002047301-mRNA-1"/>
    </source>
</evidence>
<dbReference type="CDD" id="cd10169">
    <property type="entry name" value="ASKHA_NBD_actin-like"/>
    <property type="match status" value="1"/>
</dbReference>
<dbReference type="Gene3D" id="3.30.420.40">
    <property type="match status" value="2"/>
</dbReference>
<dbReference type="Gene3D" id="3.90.640.10">
    <property type="entry name" value="Actin, Chain A, domain 4"/>
    <property type="match status" value="1"/>
</dbReference>
<protein>
    <submittedName>
        <fullName evidence="1">Actin-related protein 10 (inferred by orthology to a human protein)</fullName>
    </submittedName>
</protein>
<dbReference type="WBParaSite" id="ASIM_0002047301-mRNA-1">
    <property type="protein sequence ID" value="ASIM_0002047301-mRNA-1"/>
    <property type="gene ID" value="ASIM_0002047301"/>
</dbReference>
<dbReference type="PANTHER" id="PTHR11937">
    <property type="entry name" value="ACTIN"/>
    <property type="match status" value="1"/>
</dbReference>